<name>A0ABP4USU4_9ACTN</name>
<protein>
    <submittedName>
        <fullName evidence="1">Uncharacterized protein</fullName>
    </submittedName>
</protein>
<dbReference type="EMBL" id="BAAALR010000063">
    <property type="protein sequence ID" value="GAA1708400.1"/>
    <property type="molecule type" value="Genomic_DNA"/>
</dbReference>
<evidence type="ECO:0000313" key="1">
    <source>
        <dbReference type="EMBL" id="GAA1708400.1"/>
    </source>
</evidence>
<comment type="caution">
    <text evidence="1">The sequence shown here is derived from an EMBL/GenBank/DDBJ whole genome shotgun (WGS) entry which is preliminary data.</text>
</comment>
<reference evidence="2" key="1">
    <citation type="journal article" date="2019" name="Int. J. Syst. Evol. Microbiol.">
        <title>The Global Catalogue of Microorganisms (GCM) 10K type strain sequencing project: providing services to taxonomists for standard genome sequencing and annotation.</title>
        <authorList>
            <consortium name="The Broad Institute Genomics Platform"/>
            <consortium name="The Broad Institute Genome Sequencing Center for Infectious Disease"/>
            <person name="Wu L."/>
            <person name="Ma J."/>
        </authorList>
    </citation>
    <scope>NUCLEOTIDE SEQUENCE [LARGE SCALE GENOMIC DNA]</scope>
    <source>
        <strain evidence="2">JCM 13244</strain>
    </source>
</reference>
<gene>
    <name evidence="1" type="ORF">GCM10009680_56590</name>
</gene>
<accession>A0ABP4USU4</accession>
<proteinExistence type="predicted"/>
<organism evidence="1 2">
    <name type="scientific">Streptomyces yatensis</name>
    <dbReference type="NCBI Taxonomy" id="155177"/>
    <lineage>
        <taxon>Bacteria</taxon>
        <taxon>Bacillati</taxon>
        <taxon>Actinomycetota</taxon>
        <taxon>Actinomycetes</taxon>
        <taxon>Kitasatosporales</taxon>
        <taxon>Streptomycetaceae</taxon>
        <taxon>Streptomyces</taxon>
        <taxon>Streptomyces violaceusniger group</taxon>
    </lineage>
</organism>
<evidence type="ECO:0000313" key="2">
    <source>
        <dbReference type="Proteomes" id="UP001499947"/>
    </source>
</evidence>
<keyword evidence="2" id="KW-1185">Reference proteome</keyword>
<dbReference type="Proteomes" id="UP001499947">
    <property type="component" value="Unassembled WGS sequence"/>
</dbReference>
<sequence length="147" mass="15862">MGDALEITQLASVGAAALVTEMAKNTWDSVRDAVAQFFRRGGEGTAEQELRLIDAARQRLVESTESERGPVEERLRNDLMIQLAAFLQKHPDAAAELQELADRVQRADGASDVRMSAHNNTNSQVVIAGGAISASGGFHYRTPEAGR</sequence>